<keyword evidence="1" id="KW-0175">Coiled coil</keyword>
<feature type="coiled-coil region" evidence="1">
    <location>
        <begin position="80"/>
        <end position="107"/>
    </location>
</feature>
<proteinExistence type="predicted"/>
<keyword evidence="2" id="KW-0472">Membrane</keyword>
<evidence type="ECO:0000313" key="4">
    <source>
        <dbReference type="Proteomes" id="UP001347796"/>
    </source>
</evidence>
<reference evidence="3 4" key="1">
    <citation type="submission" date="2024-01" db="EMBL/GenBank/DDBJ databases">
        <title>The genome of the rayed Mediterranean limpet Patella caerulea (Linnaeus, 1758).</title>
        <authorList>
            <person name="Anh-Thu Weber A."/>
            <person name="Halstead-Nussloch G."/>
        </authorList>
    </citation>
    <scope>NUCLEOTIDE SEQUENCE [LARGE SCALE GENOMIC DNA]</scope>
    <source>
        <strain evidence="3">AATW-2023a</strain>
        <tissue evidence="3">Whole specimen</tissue>
    </source>
</reference>
<dbReference type="Proteomes" id="UP001347796">
    <property type="component" value="Unassembled WGS sequence"/>
</dbReference>
<comment type="caution">
    <text evidence="3">The sequence shown here is derived from an EMBL/GenBank/DDBJ whole genome shotgun (WGS) entry which is preliminary data.</text>
</comment>
<organism evidence="3 4">
    <name type="scientific">Patella caerulea</name>
    <name type="common">Rayed Mediterranean limpet</name>
    <dbReference type="NCBI Taxonomy" id="87958"/>
    <lineage>
        <taxon>Eukaryota</taxon>
        <taxon>Metazoa</taxon>
        <taxon>Spiralia</taxon>
        <taxon>Lophotrochozoa</taxon>
        <taxon>Mollusca</taxon>
        <taxon>Gastropoda</taxon>
        <taxon>Patellogastropoda</taxon>
        <taxon>Patelloidea</taxon>
        <taxon>Patellidae</taxon>
        <taxon>Patella</taxon>
    </lineage>
</organism>
<sequence length="292" mass="33357">MSYDIAAWRANIGSYIHRIARRKPGTKMIRLTNMSLSLVFIVNLLMLMAGDIESNPCPSTRQAQISTTGELVLKNSGDSIKDLTQIVLDLKEEIASLRGEVRELNIKDEVLTLRNEVSQIKSVTDSFMSKVDVNENQMRQKNLIFYGFDEIKEGSRETWGDCEILIRKFLSEKLGVDGAEDDSSVSIDRVHRVGKRNQNSSRPRPIKVLFHRLKTRDIILTKARQLLKESSVSVSEDFTNRVRSIRKGLIPHLKEAKRNSDNTVTLKSDKLIINRNVFTFDLETKQIIQLNQ</sequence>
<evidence type="ECO:0000256" key="2">
    <source>
        <dbReference type="SAM" id="Phobius"/>
    </source>
</evidence>
<dbReference type="Gene3D" id="3.30.70.1820">
    <property type="entry name" value="L1 transposable element, RRM domain"/>
    <property type="match status" value="1"/>
</dbReference>
<keyword evidence="2" id="KW-0812">Transmembrane</keyword>
<protein>
    <submittedName>
        <fullName evidence="3">Uncharacterized protein</fullName>
    </submittedName>
</protein>
<name>A0AAN8JLZ2_PATCE</name>
<keyword evidence="2" id="KW-1133">Transmembrane helix</keyword>
<dbReference type="AlphaFoldDB" id="A0AAN8JLZ2"/>
<keyword evidence="4" id="KW-1185">Reference proteome</keyword>
<dbReference type="EMBL" id="JAZGQO010000008">
    <property type="protein sequence ID" value="KAK6180301.1"/>
    <property type="molecule type" value="Genomic_DNA"/>
</dbReference>
<evidence type="ECO:0000256" key="1">
    <source>
        <dbReference type="SAM" id="Coils"/>
    </source>
</evidence>
<feature type="transmembrane region" description="Helical" evidence="2">
    <location>
        <begin position="31"/>
        <end position="50"/>
    </location>
</feature>
<evidence type="ECO:0000313" key="3">
    <source>
        <dbReference type="EMBL" id="KAK6180301.1"/>
    </source>
</evidence>
<accession>A0AAN8JLZ2</accession>
<gene>
    <name evidence="3" type="ORF">SNE40_012485</name>
</gene>